<evidence type="ECO:0000256" key="1">
    <source>
        <dbReference type="ARBA" id="ARBA00006174"/>
    </source>
</evidence>
<dbReference type="Gene3D" id="1.10.4100.10">
    <property type="entry name" value="2-methylcitrate dehydratase PrpD"/>
    <property type="match status" value="1"/>
</dbReference>
<dbReference type="Proteomes" id="UP001174909">
    <property type="component" value="Unassembled WGS sequence"/>
</dbReference>
<dbReference type="Gene3D" id="3.30.1330.120">
    <property type="entry name" value="2-methylcitrate dehydratase PrpD"/>
    <property type="match status" value="1"/>
</dbReference>
<dbReference type="InterPro" id="IPR005656">
    <property type="entry name" value="MmgE_PrpD"/>
</dbReference>
<comment type="similarity">
    <text evidence="1">Belongs to the PrpD family.</text>
</comment>
<dbReference type="GO" id="GO:0016829">
    <property type="term" value="F:lyase activity"/>
    <property type="evidence" value="ECO:0007669"/>
    <property type="project" value="InterPro"/>
</dbReference>
<protein>
    <submittedName>
        <fullName evidence="4">Cis-aconitate decarboxylase</fullName>
    </submittedName>
</protein>
<proteinExistence type="inferred from homology"/>
<dbReference type="Pfam" id="PF03972">
    <property type="entry name" value="MmgE_PrpD_N"/>
    <property type="match status" value="1"/>
</dbReference>
<feature type="domain" description="MmgE/PrpD N-terminal" evidence="2">
    <location>
        <begin position="6"/>
        <end position="212"/>
    </location>
</feature>
<comment type="caution">
    <text evidence="4">The sequence shown here is derived from an EMBL/GenBank/DDBJ whole genome shotgun (WGS) entry which is preliminary data.</text>
</comment>
<dbReference type="EMBL" id="CASHTH010000325">
    <property type="protein sequence ID" value="CAI7997726.1"/>
    <property type="molecule type" value="Genomic_DNA"/>
</dbReference>
<dbReference type="InterPro" id="IPR045337">
    <property type="entry name" value="MmgE_PrpD_C"/>
</dbReference>
<reference evidence="4" key="1">
    <citation type="submission" date="2023-03" db="EMBL/GenBank/DDBJ databases">
        <authorList>
            <person name="Steffen K."/>
            <person name="Cardenas P."/>
        </authorList>
    </citation>
    <scope>NUCLEOTIDE SEQUENCE</scope>
</reference>
<feature type="domain" description="MmgE/PrpD C-terminal" evidence="3">
    <location>
        <begin position="254"/>
        <end position="410"/>
    </location>
</feature>
<dbReference type="InterPro" id="IPR045336">
    <property type="entry name" value="MmgE_PrpD_N"/>
</dbReference>
<evidence type="ECO:0000313" key="5">
    <source>
        <dbReference type="Proteomes" id="UP001174909"/>
    </source>
</evidence>
<evidence type="ECO:0000259" key="2">
    <source>
        <dbReference type="Pfam" id="PF03972"/>
    </source>
</evidence>
<dbReference type="PANTHER" id="PTHR16943:SF8">
    <property type="entry name" value="2-METHYLCITRATE DEHYDRATASE"/>
    <property type="match status" value="1"/>
</dbReference>
<name>A0AA35QZW5_GEOBA</name>
<dbReference type="AlphaFoldDB" id="A0AA35QZW5"/>
<organism evidence="4 5">
    <name type="scientific">Geodia barretti</name>
    <name type="common">Barrett's horny sponge</name>
    <dbReference type="NCBI Taxonomy" id="519541"/>
    <lineage>
        <taxon>Eukaryota</taxon>
        <taxon>Metazoa</taxon>
        <taxon>Porifera</taxon>
        <taxon>Demospongiae</taxon>
        <taxon>Heteroscleromorpha</taxon>
        <taxon>Tetractinellida</taxon>
        <taxon>Astrophorina</taxon>
        <taxon>Geodiidae</taxon>
        <taxon>Geodia</taxon>
    </lineage>
</organism>
<evidence type="ECO:0000259" key="3">
    <source>
        <dbReference type="Pfam" id="PF19305"/>
    </source>
</evidence>
<evidence type="ECO:0000313" key="4">
    <source>
        <dbReference type="EMBL" id="CAI7997726.1"/>
    </source>
</evidence>
<dbReference type="PANTHER" id="PTHR16943">
    <property type="entry name" value="2-METHYLCITRATE DEHYDRATASE-RELATED"/>
    <property type="match status" value="1"/>
</dbReference>
<dbReference type="InterPro" id="IPR042183">
    <property type="entry name" value="MmgE/PrpD_sf_1"/>
</dbReference>
<dbReference type="InterPro" id="IPR042188">
    <property type="entry name" value="MmgE/PrpD_sf_2"/>
</dbReference>
<accession>A0AA35QZW5</accession>
<dbReference type="InterPro" id="IPR036148">
    <property type="entry name" value="MmgE/PrpD_sf"/>
</dbReference>
<dbReference type="SUPFAM" id="SSF103378">
    <property type="entry name" value="2-methylcitrate dehydratase PrpD"/>
    <property type="match status" value="1"/>
</dbReference>
<sequence length="436" mass="44953">MDVARNLAEFTADITGDPAGLPSAVTGQCRDMMLNAAAAALAGAAHPDGVALTRFVREMGGNGRCTIIGMGMRTSPVYAALVNGSLVRMLDYDDHATDTGYNATAAVFPTVMALGEMYGIPGSKVLSAFVAGCEIAVRLSATSNSAGAIAAAAAAAALLEMDADGVANAISIAAGIADGQVTYSTAGTTALATGGRAAMNGTMAALMANAGIGESASESALVQASTSPVFDQHAVAGLGERWRLTEPGVSLRLYPCNPASHSVIDATIGVAQLHRVQPDQVKNLHVGVTADTLSQLPYVLPTDAWQARSCLGFIAAATLCHGQPLINFFSEPAIQDEGVRAMMEKVSVEASLPSSPLSVHPAEVRVTLNDGTTFHHRVDHARGTPAMPLDADELEAKFLYCTRYILPADHIDEAVSSFRNIETIANITGMASVLGG</sequence>
<dbReference type="Pfam" id="PF19305">
    <property type="entry name" value="MmgE_PrpD_C"/>
    <property type="match status" value="1"/>
</dbReference>
<gene>
    <name evidence="4" type="ORF">GBAR_LOCUS2228</name>
</gene>
<keyword evidence="5" id="KW-1185">Reference proteome</keyword>